<evidence type="ECO:0000313" key="2">
    <source>
        <dbReference type="Proteomes" id="UP000531561"/>
    </source>
</evidence>
<keyword evidence="2" id="KW-1185">Reference proteome</keyword>
<sequence>MVDSQRFKLTESCRCQPTLKLPPLLNFKAFVQHRYFEFQFHPLCSISFTIKSKSGSVYKESFVASPTICHPDNLVDLTDMSSAVPRNQRPRDNLLNILNHGYRVNKSNTSPY</sequence>
<protein>
    <submittedName>
        <fullName evidence="1">Uncharacterized protein</fullName>
    </submittedName>
</protein>
<dbReference type="RefSeq" id="XP_037192630.1">
    <property type="nucleotide sequence ID" value="XM_037335535.1"/>
</dbReference>
<accession>A0A8H6AU34</accession>
<name>A0A8H6AU34_9HELO</name>
<gene>
    <name evidence="1" type="ORF">Bfra_005148</name>
</gene>
<comment type="caution">
    <text evidence="1">The sequence shown here is derived from an EMBL/GenBank/DDBJ whole genome shotgun (WGS) entry which is preliminary data.</text>
</comment>
<dbReference type="GeneID" id="59259227"/>
<reference evidence="1 2" key="1">
    <citation type="journal article" date="2020" name="Phytopathology">
        <title>A high-quality genome resource of Botrytis fragariae, a new and rapidly spreading fungal pathogen causing strawberry gray mold in the U.S.A.</title>
        <authorList>
            <person name="Wu Y."/>
            <person name="Saski C.A."/>
            <person name="Schnabel G."/>
            <person name="Xiao S."/>
            <person name="Hu M."/>
        </authorList>
    </citation>
    <scope>NUCLEOTIDE SEQUENCE [LARGE SCALE GENOMIC DNA]</scope>
    <source>
        <strain evidence="1 2">BVB16</strain>
    </source>
</reference>
<organism evidence="1 2">
    <name type="scientific">Botrytis fragariae</name>
    <dbReference type="NCBI Taxonomy" id="1964551"/>
    <lineage>
        <taxon>Eukaryota</taxon>
        <taxon>Fungi</taxon>
        <taxon>Dikarya</taxon>
        <taxon>Ascomycota</taxon>
        <taxon>Pezizomycotina</taxon>
        <taxon>Leotiomycetes</taxon>
        <taxon>Helotiales</taxon>
        <taxon>Sclerotiniaceae</taxon>
        <taxon>Botrytis</taxon>
    </lineage>
</organism>
<dbReference type="Proteomes" id="UP000531561">
    <property type="component" value="Unassembled WGS sequence"/>
</dbReference>
<dbReference type="AlphaFoldDB" id="A0A8H6AU34"/>
<evidence type="ECO:0000313" key="1">
    <source>
        <dbReference type="EMBL" id="KAF5873684.1"/>
    </source>
</evidence>
<dbReference type="EMBL" id="JABFCT010000008">
    <property type="protein sequence ID" value="KAF5873684.1"/>
    <property type="molecule type" value="Genomic_DNA"/>
</dbReference>
<proteinExistence type="predicted"/>